<evidence type="ECO:0000313" key="15">
    <source>
        <dbReference type="Proteomes" id="UP000192721"/>
    </source>
</evidence>
<accession>A0A1W0D1Q1</accession>
<proteinExistence type="inferred from homology"/>
<dbReference type="InterPro" id="IPR013785">
    <property type="entry name" value="Aldolase_TIM"/>
</dbReference>
<feature type="domain" description="Dihydroorotate dehydrogenase catalytic" evidence="13">
    <location>
        <begin position="5"/>
        <end position="292"/>
    </location>
</feature>
<comment type="subunit">
    <text evidence="6">Homodimer.</text>
</comment>
<evidence type="ECO:0000256" key="7">
    <source>
        <dbReference type="ARBA" id="ARBA00011911"/>
    </source>
</evidence>
<dbReference type="InterPro" id="IPR012135">
    <property type="entry name" value="Dihydroorotate_DH_1_2"/>
</dbReference>
<dbReference type="PIRSF" id="PIRSF000164">
    <property type="entry name" value="DHO_oxidase"/>
    <property type="match status" value="1"/>
</dbReference>
<dbReference type="GO" id="GO:0044205">
    <property type="term" value="P:'de novo' UMP biosynthetic process"/>
    <property type="evidence" value="ECO:0007669"/>
    <property type="project" value="UniProtKB-UniPathway"/>
</dbReference>
<dbReference type="FunFam" id="3.20.20.70:FF:000027">
    <property type="entry name" value="Dihydropyrimidine dehydrogenase [NADP(+)]"/>
    <property type="match status" value="1"/>
</dbReference>
<organism evidence="14 15">
    <name type="scientific">Chromobacterium haemolyticum</name>
    <dbReference type="NCBI Taxonomy" id="394935"/>
    <lineage>
        <taxon>Bacteria</taxon>
        <taxon>Pseudomonadati</taxon>
        <taxon>Pseudomonadota</taxon>
        <taxon>Betaproteobacteria</taxon>
        <taxon>Neisseriales</taxon>
        <taxon>Chromobacteriaceae</taxon>
        <taxon>Chromobacterium</taxon>
    </lineage>
</organism>
<dbReference type="GO" id="GO:0006207">
    <property type="term" value="P:'de novo' pyrimidine nucleobase biosynthetic process"/>
    <property type="evidence" value="ECO:0007669"/>
    <property type="project" value="InterPro"/>
</dbReference>
<keyword evidence="12" id="KW-0560">Oxidoreductase</keyword>
<reference evidence="14 15" key="1">
    <citation type="submission" date="2017-02" db="EMBL/GenBank/DDBJ databases">
        <title>Chromobacterium haemolyticum H5244.</title>
        <authorList>
            <person name="Gulvik C.A."/>
        </authorList>
    </citation>
    <scope>NUCLEOTIDE SEQUENCE [LARGE SCALE GENOMIC DNA]</scope>
    <source>
        <strain evidence="14 15">H5244</strain>
    </source>
</reference>
<evidence type="ECO:0000256" key="4">
    <source>
        <dbReference type="ARBA" id="ARBA00004725"/>
    </source>
</evidence>
<keyword evidence="11" id="KW-0665">Pyrimidine biosynthesis</keyword>
<dbReference type="InterPro" id="IPR005720">
    <property type="entry name" value="Dihydroorotate_DH_cat"/>
</dbReference>
<dbReference type="EMBL" id="MUKV01000010">
    <property type="protein sequence ID" value="OQS40782.1"/>
    <property type="molecule type" value="Genomic_DNA"/>
</dbReference>
<evidence type="ECO:0000256" key="5">
    <source>
        <dbReference type="ARBA" id="ARBA00008008"/>
    </source>
</evidence>
<dbReference type="PANTHER" id="PTHR48109">
    <property type="entry name" value="DIHYDROOROTATE DEHYDROGENASE (QUINONE), MITOCHONDRIAL-RELATED"/>
    <property type="match status" value="1"/>
</dbReference>
<dbReference type="UniPathway" id="UPA00070"/>
<evidence type="ECO:0000256" key="10">
    <source>
        <dbReference type="ARBA" id="ARBA00022643"/>
    </source>
</evidence>
<dbReference type="GO" id="GO:1990663">
    <property type="term" value="F:dihydroorotate dehydrogenase (fumarate) activity"/>
    <property type="evidence" value="ECO:0007669"/>
    <property type="project" value="UniProtKB-EC"/>
</dbReference>
<dbReference type="Gene3D" id="3.20.20.70">
    <property type="entry name" value="Aldolase class I"/>
    <property type="match status" value="1"/>
</dbReference>
<dbReference type="InterPro" id="IPR033886">
    <property type="entry name" value="DHOD_1A"/>
</dbReference>
<evidence type="ECO:0000256" key="9">
    <source>
        <dbReference type="ARBA" id="ARBA00022630"/>
    </source>
</evidence>
<gene>
    <name evidence="14" type="ORF">B0T45_10425</name>
</gene>
<sequence>MSLDLSVSWLGMMMSSPLFNASGVYCRTREELEQVRRSAAGAVVTKSCTLEARAGNPEPRYRRTALGSINSMGLPNEGYRYYLDYAQAYDDPKPLFLSVSGMTLDDTLTILAELAALKLPCLPEVNLSCPNLPGKPQLGYDFAASAEALEAISRGYARPFGVKLPPYFDPAHFAAMAAVLNAFPLLRFVTCINSVGNGLVIDLDSESAVIKPKGGLGGLGGDYVLPTALANVREFAVLLTDKHVIGCGGVKSGAEAFMHILAGATAVQVGTCLHEEGVGAFDRIEAELAAIMQAKGYRRLEDFRGRLKTL</sequence>
<name>A0A1W0D1Q1_9NEIS</name>
<evidence type="ECO:0000256" key="2">
    <source>
        <dbReference type="ARBA" id="ARBA00001917"/>
    </source>
</evidence>
<dbReference type="PROSITE" id="PS00912">
    <property type="entry name" value="DHODEHASE_2"/>
    <property type="match status" value="1"/>
</dbReference>
<dbReference type="Proteomes" id="UP000192721">
    <property type="component" value="Unassembled WGS sequence"/>
</dbReference>
<dbReference type="AlphaFoldDB" id="A0A1W0D1Q1"/>
<evidence type="ECO:0000256" key="8">
    <source>
        <dbReference type="ARBA" id="ARBA00022490"/>
    </source>
</evidence>
<evidence type="ECO:0000256" key="1">
    <source>
        <dbReference type="ARBA" id="ARBA00001694"/>
    </source>
</evidence>
<comment type="caution">
    <text evidence="14">The sequence shown here is derived from an EMBL/GenBank/DDBJ whole genome shotgun (WGS) entry which is preliminary data.</text>
</comment>
<dbReference type="Pfam" id="PF01180">
    <property type="entry name" value="DHO_dh"/>
    <property type="match status" value="1"/>
</dbReference>
<dbReference type="InterPro" id="IPR001295">
    <property type="entry name" value="Dihydroorotate_DH_CS"/>
</dbReference>
<comment type="catalytic activity">
    <reaction evidence="1">
        <text>(S)-dihydroorotate + fumarate = orotate + succinate</text>
        <dbReference type="Rhea" id="RHEA:30059"/>
        <dbReference type="ChEBI" id="CHEBI:29806"/>
        <dbReference type="ChEBI" id="CHEBI:30031"/>
        <dbReference type="ChEBI" id="CHEBI:30839"/>
        <dbReference type="ChEBI" id="CHEBI:30864"/>
        <dbReference type="EC" id="1.3.98.1"/>
    </reaction>
</comment>
<dbReference type="GO" id="GO:0005737">
    <property type="term" value="C:cytoplasm"/>
    <property type="evidence" value="ECO:0007669"/>
    <property type="project" value="UniProtKB-SubCell"/>
</dbReference>
<comment type="subcellular location">
    <subcellularLocation>
        <location evidence="3">Cytoplasm</location>
    </subcellularLocation>
</comment>
<dbReference type="RefSeq" id="WP_081555432.1">
    <property type="nucleotide sequence ID" value="NZ_MUKV01000010.1"/>
</dbReference>
<dbReference type="PANTHER" id="PTHR48109:SF1">
    <property type="entry name" value="DIHYDROOROTATE DEHYDROGENASE (FUMARATE)"/>
    <property type="match status" value="1"/>
</dbReference>
<dbReference type="NCBIfam" id="NF002702">
    <property type="entry name" value="PRK02506.1"/>
    <property type="match status" value="1"/>
</dbReference>
<evidence type="ECO:0000256" key="12">
    <source>
        <dbReference type="ARBA" id="ARBA00023002"/>
    </source>
</evidence>
<keyword evidence="9" id="KW-0285">Flavoprotein</keyword>
<evidence type="ECO:0000256" key="11">
    <source>
        <dbReference type="ARBA" id="ARBA00022975"/>
    </source>
</evidence>
<comment type="similarity">
    <text evidence="5">Belongs to the dihydroorotate dehydrogenase family. Type 1 subfamily.</text>
</comment>
<dbReference type="EC" id="1.3.98.1" evidence="7"/>
<keyword evidence="10" id="KW-0288">FMN</keyword>
<evidence type="ECO:0000256" key="6">
    <source>
        <dbReference type="ARBA" id="ARBA00011738"/>
    </source>
</evidence>
<comment type="pathway">
    <text evidence="4">Pyrimidine metabolism; UMP biosynthesis via de novo pathway.</text>
</comment>
<dbReference type="SUPFAM" id="SSF51395">
    <property type="entry name" value="FMN-linked oxidoreductases"/>
    <property type="match status" value="1"/>
</dbReference>
<dbReference type="InterPro" id="IPR050074">
    <property type="entry name" value="DHO_dehydrogenase"/>
</dbReference>
<comment type="cofactor">
    <cofactor evidence="2">
        <name>FMN</name>
        <dbReference type="ChEBI" id="CHEBI:58210"/>
    </cofactor>
</comment>
<evidence type="ECO:0000313" key="14">
    <source>
        <dbReference type="EMBL" id="OQS40782.1"/>
    </source>
</evidence>
<evidence type="ECO:0000256" key="3">
    <source>
        <dbReference type="ARBA" id="ARBA00004496"/>
    </source>
</evidence>
<protein>
    <recommendedName>
        <fullName evidence="7">dihydroorotate oxidase (fumarate)</fullName>
        <ecNumber evidence="7">1.3.98.1</ecNumber>
    </recommendedName>
</protein>
<dbReference type="CDD" id="cd04741">
    <property type="entry name" value="DHOD_1A_like"/>
    <property type="match status" value="1"/>
</dbReference>
<keyword evidence="8" id="KW-0963">Cytoplasm</keyword>
<evidence type="ECO:0000259" key="13">
    <source>
        <dbReference type="Pfam" id="PF01180"/>
    </source>
</evidence>